<dbReference type="EMBL" id="CAJMWT010004470">
    <property type="protein sequence ID" value="CAE6490809.1"/>
    <property type="molecule type" value="Genomic_DNA"/>
</dbReference>
<dbReference type="Proteomes" id="UP000663843">
    <property type="component" value="Unassembled WGS sequence"/>
</dbReference>
<comment type="function">
    <text evidence="1">Lignin degradation and detoxification of lignin-derived products.</text>
</comment>
<dbReference type="InterPro" id="IPR033138">
    <property type="entry name" value="Cu_oxidase_CS"/>
</dbReference>
<dbReference type="AlphaFoldDB" id="A0A8H3H9X2"/>
<evidence type="ECO:0000256" key="3">
    <source>
        <dbReference type="ARBA" id="ARBA00011738"/>
    </source>
</evidence>
<feature type="domain" description="Plastocyanin-like" evidence="11">
    <location>
        <begin position="389"/>
        <end position="509"/>
    </location>
</feature>
<evidence type="ECO:0000256" key="2">
    <source>
        <dbReference type="ARBA" id="ARBA00010609"/>
    </source>
</evidence>
<dbReference type="Pfam" id="PF00394">
    <property type="entry name" value="Cu-oxidase"/>
    <property type="match status" value="1"/>
</dbReference>
<evidence type="ECO:0000256" key="8">
    <source>
        <dbReference type="ARBA" id="ARBA00023157"/>
    </source>
</evidence>
<protein>
    <recommendedName>
        <fullName evidence="15">Laccase</fullName>
    </recommendedName>
</protein>
<dbReference type="InterPro" id="IPR001117">
    <property type="entry name" value="Cu-oxidase_2nd"/>
</dbReference>
<evidence type="ECO:0000259" key="10">
    <source>
        <dbReference type="Pfam" id="PF00394"/>
    </source>
</evidence>
<keyword evidence="9" id="KW-0325">Glycoprotein</keyword>
<evidence type="ECO:0000256" key="7">
    <source>
        <dbReference type="ARBA" id="ARBA00023008"/>
    </source>
</evidence>
<dbReference type="Pfam" id="PF07732">
    <property type="entry name" value="Cu-oxidase_3"/>
    <property type="match status" value="1"/>
</dbReference>
<comment type="caution">
    <text evidence="13">The sequence shown here is derived from an EMBL/GenBank/DDBJ whole genome shotgun (WGS) entry which is preliminary data.</text>
</comment>
<dbReference type="PANTHER" id="PTHR11709">
    <property type="entry name" value="MULTI-COPPER OXIDASE"/>
    <property type="match status" value="1"/>
</dbReference>
<keyword evidence="5" id="KW-0732">Signal</keyword>
<dbReference type="GO" id="GO:0005507">
    <property type="term" value="F:copper ion binding"/>
    <property type="evidence" value="ECO:0007669"/>
    <property type="project" value="InterPro"/>
</dbReference>
<reference evidence="13" key="1">
    <citation type="submission" date="2021-01" db="EMBL/GenBank/DDBJ databases">
        <authorList>
            <person name="Kaushik A."/>
        </authorList>
    </citation>
    <scope>NUCLEOTIDE SEQUENCE</scope>
    <source>
        <strain evidence="13">AG2-2IIIB</strain>
    </source>
</reference>
<evidence type="ECO:0000256" key="5">
    <source>
        <dbReference type="ARBA" id="ARBA00022729"/>
    </source>
</evidence>
<dbReference type="Pfam" id="PF07731">
    <property type="entry name" value="Cu-oxidase_2"/>
    <property type="match status" value="1"/>
</dbReference>
<comment type="similarity">
    <text evidence="2">Belongs to the multicopper oxidase family.</text>
</comment>
<evidence type="ECO:0000256" key="6">
    <source>
        <dbReference type="ARBA" id="ARBA00023002"/>
    </source>
</evidence>
<dbReference type="PROSITE" id="PS00079">
    <property type="entry name" value="MULTICOPPER_OXIDASE1"/>
    <property type="match status" value="1"/>
</dbReference>
<keyword evidence="4" id="KW-0479">Metal-binding</keyword>
<dbReference type="InterPro" id="IPR002355">
    <property type="entry name" value="Cu_oxidase_Cu_BS"/>
</dbReference>
<dbReference type="InterPro" id="IPR008972">
    <property type="entry name" value="Cupredoxin"/>
</dbReference>
<evidence type="ECO:0008006" key="15">
    <source>
        <dbReference type="Google" id="ProtNLM"/>
    </source>
</evidence>
<keyword evidence="6" id="KW-0560">Oxidoreductase</keyword>
<dbReference type="InterPro" id="IPR045087">
    <property type="entry name" value="Cu-oxidase_fam"/>
</dbReference>
<dbReference type="PANTHER" id="PTHR11709:SF511">
    <property type="entry name" value="LACCASE"/>
    <property type="match status" value="1"/>
</dbReference>
<dbReference type="FunFam" id="2.60.40.420:FF:000045">
    <property type="entry name" value="Laccase 2"/>
    <property type="match status" value="1"/>
</dbReference>
<feature type="domain" description="Plastocyanin-like" evidence="10">
    <location>
        <begin position="179"/>
        <end position="328"/>
    </location>
</feature>
<evidence type="ECO:0000256" key="4">
    <source>
        <dbReference type="ARBA" id="ARBA00022723"/>
    </source>
</evidence>
<sequence>SQRRRFSSALGSQLTVLTMLRSLALLALATRYVSGAFVDYTLNIVNSQISPDGFSRQASLVNGQFPGTVLFANKGDTLRNTVVNQLTDPSMRRSTTIHWHGLFQRTTAYEDGPAFVTQCPIAPNATYQYVIPLRDQAGTHWYRAQYLCAHRYVDGVRSAIVIYDPNDPHKNLYDVDDASTVIQLSDWYHTPAPALGEEYISSGNEPVPDSGLINGRGRYKGGPAAPWSVFTVQKGKRYRFRVVNNGALGYYTFQIDGHPLKIIEADGIAHQPYTVNSLDIHPGERYSIVVEANRTVGNYWIRAPITARRSSDTLDPELVKAVLRYEGASNQDPTTSKSSGLKLDQNLLKPVENPGAPGGSAPADVVIDLNYGGVSGGVTGWQVNDSQYKPPTLPTLLKILSNNASSNADFARSENTIVLPYNKVIELQIHGSSNGFFHPWHLHGHAFDIVENGGAVNYVNPPRKDVVPVGGSTARIRFRTDNPGPWFLHCHIDWHLEVGLAVVFAEAPNEQRTGPLAIQPSPGWSELCPKYAALPPALQ</sequence>
<dbReference type="CDD" id="cd13903">
    <property type="entry name" value="CuRO_3_Tv-LCC_like"/>
    <property type="match status" value="1"/>
</dbReference>
<dbReference type="Gene3D" id="2.60.40.420">
    <property type="entry name" value="Cupredoxins - blue copper proteins"/>
    <property type="match status" value="3"/>
</dbReference>
<dbReference type="InterPro" id="IPR011706">
    <property type="entry name" value="Cu-oxidase_C"/>
</dbReference>
<evidence type="ECO:0000259" key="12">
    <source>
        <dbReference type="Pfam" id="PF07732"/>
    </source>
</evidence>
<feature type="domain" description="Plastocyanin-like" evidence="12">
    <location>
        <begin position="45"/>
        <end position="166"/>
    </location>
</feature>
<dbReference type="InterPro" id="IPR011707">
    <property type="entry name" value="Cu-oxidase-like_N"/>
</dbReference>
<dbReference type="PROSITE" id="PS00080">
    <property type="entry name" value="MULTICOPPER_OXIDASE2"/>
    <property type="match status" value="1"/>
</dbReference>
<comment type="subunit">
    <text evidence="3">Homodimer.</text>
</comment>
<keyword evidence="8" id="KW-1015">Disulfide bond</keyword>
<gene>
    <name evidence="13" type="ORF">RDB_LOCUS129274</name>
</gene>
<dbReference type="GO" id="GO:0016491">
    <property type="term" value="F:oxidoreductase activity"/>
    <property type="evidence" value="ECO:0007669"/>
    <property type="project" value="UniProtKB-KW"/>
</dbReference>
<evidence type="ECO:0000256" key="9">
    <source>
        <dbReference type="ARBA" id="ARBA00023180"/>
    </source>
</evidence>
<evidence type="ECO:0000256" key="1">
    <source>
        <dbReference type="ARBA" id="ARBA00002075"/>
    </source>
</evidence>
<proteinExistence type="inferred from homology"/>
<evidence type="ECO:0000259" key="11">
    <source>
        <dbReference type="Pfam" id="PF07731"/>
    </source>
</evidence>
<name>A0A8H3H9X2_9AGAM</name>
<organism evidence="13 14">
    <name type="scientific">Rhizoctonia solani</name>
    <dbReference type="NCBI Taxonomy" id="456999"/>
    <lineage>
        <taxon>Eukaryota</taxon>
        <taxon>Fungi</taxon>
        <taxon>Dikarya</taxon>
        <taxon>Basidiomycota</taxon>
        <taxon>Agaricomycotina</taxon>
        <taxon>Agaricomycetes</taxon>
        <taxon>Cantharellales</taxon>
        <taxon>Ceratobasidiaceae</taxon>
        <taxon>Rhizoctonia</taxon>
    </lineage>
</organism>
<dbReference type="SUPFAM" id="SSF49503">
    <property type="entry name" value="Cupredoxins"/>
    <property type="match status" value="3"/>
</dbReference>
<feature type="non-terminal residue" evidence="13">
    <location>
        <position position="539"/>
    </location>
</feature>
<evidence type="ECO:0000313" key="14">
    <source>
        <dbReference type="Proteomes" id="UP000663843"/>
    </source>
</evidence>
<keyword evidence="7" id="KW-0186">Copper</keyword>
<evidence type="ECO:0000313" key="13">
    <source>
        <dbReference type="EMBL" id="CAE6490809.1"/>
    </source>
</evidence>
<accession>A0A8H3H9X2</accession>